<organism evidence="2 3">
    <name type="scientific">Arcanobacterium hippocoleae</name>
    <dbReference type="NCBI Taxonomy" id="149017"/>
    <lineage>
        <taxon>Bacteria</taxon>
        <taxon>Bacillati</taxon>
        <taxon>Actinomycetota</taxon>
        <taxon>Actinomycetes</taxon>
        <taxon>Actinomycetales</taxon>
        <taxon>Actinomycetaceae</taxon>
        <taxon>Arcanobacterium</taxon>
    </lineage>
</organism>
<dbReference type="EMBL" id="JAVDUJ010000001">
    <property type="protein sequence ID" value="MDR6938818.1"/>
    <property type="molecule type" value="Genomic_DNA"/>
</dbReference>
<dbReference type="PANTHER" id="PTHR42307">
    <property type="entry name" value="PUP DEAMIDASE/DEPUPYLASE"/>
    <property type="match status" value="1"/>
</dbReference>
<keyword evidence="3" id="KW-1185">Reference proteome</keyword>
<dbReference type="NCBIfam" id="TIGR03688">
    <property type="entry name" value="depupylase_Dop"/>
    <property type="match status" value="1"/>
</dbReference>
<proteinExistence type="inferred from homology"/>
<gene>
    <name evidence="2" type="ORF">J2S36_000361</name>
</gene>
<accession>A0ABU1T0H0</accession>
<dbReference type="Proteomes" id="UP001266099">
    <property type="component" value="Unassembled WGS sequence"/>
</dbReference>
<evidence type="ECO:0000313" key="2">
    <source>
        <dbReference type="EMBL" id="MDR6938818.1"/>
    </source>
</evidence>
<evidence type="ECO:0000313" key="3">
    <source>
        <dbReference type="Proteomes" id="UP001266099"/>
    </source>
</evidence>
<protein>
    <submittedName>
        <fullName evidence="2">Proteasome accessory factor A</fullName>
        <ecNumber evidence="2">6.3.2.-</ecNumber>
    </submittedName>
</protein>
<comment type="similarity">
    <text evidence="1">Belongs to the Pup ligase/Pup deamidase family. Pup deamidase subfamily.</text>
</comment>
<dbReference type="InterPro" id="IPR022366">
    <property type="entry name" value="Pup_deamidase"/>
</dbReference>
<sequence>MFRRSIGMETEWGIVDLDSPDADQMQLSSEFVAAYSRAGSAVSQQRKTRWDYAGEDPLNDARGYRLSRRFADPSQLTDAGEQKLFAANLQSTAEAYDLFSSAHPLLEKIPRAAFSCASGVTNTVLFNGGRLYVDHAHPEYASPEVINPREAVLWDRAGDFLAQEAMQILAQEGKNYAIYKNNVDGKGAAYGTHENYLLSRNVDFTDVIRYLTPFFVTRPIICGAGRVGLGQKSQYPGFQISQRADYVENTVGLETTFNRPIINTRDEPHADGEKYRRLHVIGGDANQFDYSNLLKVGTTSLVLWLLEQDDLPLELDALLMFDAVAASWEVSHDISLRKGIEMHDGISRTAIEIQQVYLDAVLAAVERVGNDDFDTVEILQLWQEVLDALRGDMTRAARKVEWVAKYLALDGLRKQKQLPWDAPQIRAFDLQWHDLRASKSIAQKLIKLGQVDQIFTPEQVQWAVINPPEQTRAYFRGNLLRYYGKQIPGAAWASVIFDLPNSQHLLRLSLPEPFTGTKEQVGMLFSAGLAPDALLAAYLRQIKSS</sequence>
<reference evidence="2 3" key="1">
    <citation type="submission" date="2023-07" db="EMBL/GenBank/DDBJ databases">
        <title>Sequencing the genomes of 1000 actinobacteria strains.</title>
        <authorList>
            <person name="Klenk H.-P."/>
        </authorList>
    </citation>
    <scope>NUCLEOTIDE SEQUENCE [LARGE SCALE GENOMIC DNA]</scope>
    <source>
        <strain evidence="2 3">DSM 15539</strain>
    </source>
</reference>
<name>A0ABU1T0H0_9ACTO</name>
<comment type="caution">
    <text evidence="2">The sequence shown here is derived from an EMBL/GenBank/DDBJ whole genome shotgun (WGS) entry which is preliminary data.</text>
</comment>
<evidence type="ECO:0000256" key="1">
    <source>
        <dbReference type="ARBA" id="ARBA00009114"/>
    </source>
</evidence>
<keyword evidence="2" id="KW-0436">Ligase</keyword>
<dbReference type="EC" id="6.3.2.-" evidence="2"/>
<keyword evidence="2" id="KW-0647">Proteasome</keyword>
<dbReference type="InterPro" id="IPR004347">
    <property type="entry name" value="Pup_ligase/deamidase"/>
</dbReference>
<dbReference type="GO" id="GO:0016874">
    <property type="term" value="F:ligase activity"/>
    <property type="evidence" value="ECO:0007669"/>
    <property type="project" value="UniProtKB-KW"/>
</dbReference>
<dbReference type="Pfam" id="PF03136">
    <property type="entry name" value="Pup_ligase"/>
    <property type="match status" value="1"/>
</dbReference>
<dbReference type="RefSeq" id="WP_309954929.1">
    <property type="nucleotide sequence ID" value="NZ_JAVDUJ010000001.1"/>
</dbReference>
<dbReference type="PANTHER" id="PTHR42307:SF2">
    <property type="entry name" value="PUP DEAMIDASE_DEPUPYLASE"/>
    <property type="match status" value="1"/>
</dbReference>
<dbReference type="GO" id="GO:0000502">
    <property type="term" value="C:proteasome complex"/>
    <property type="evidence" value="ECO:0007669"/>
    <property type="project" value="UniProtKB-KW"/>
</dbReference>